<feature type="compositionally biased region" description="Basic and acidic residues" evidence="1">
    <location>
        <begin position="1"/>
        <end position="10"/>
    </location>
</feature>
<accession>A0A4Y3KJ04</accession>
<feature type="compositionally biased region" description="Low complexity" evidence="1">
    <location>
        <begin position="171"/>
        <end position="180"/>
    </location>
</feature>
<dbReference type="AlphaFoldDB" id="A0A4Y3KJ04"/>
<sequence>MGFFSKHDAPEPAPAAPAPALEPLTHERVTATLDAHGYRYAIDSDGDIGGIWDDHVFYFVRIGAEREFLQVRGRWTRPLAASRYLEVLKLANAWNTDKVFPKTYVRVEDDLLGVYAEHAVDYRPGVADSQLDQHLGCAVSTALAFFSHLDEQFPEAVEAFRAQRSAAARAAEDAAAPGAASTDPGGTDHV</sequence>
<feature type="region of interest" description="Disordered" evidence="1">
    <location>
        <begin position="1"/>
        <end position="21"/>
    </location>
</feature>
<protein>
    <recommendedName>
        <fullName evidence="4">YbjN domain-containing protein</fullName>
    </recommendedName>
</protein>
<proteinExistence type="predicted"/>
<dbReference type="CDD" id="cd17511">
    <property type="entry name" value="YbjN_AmyR-like"/>
    <property type="match status" value="1"/>
</dbReference>
<evidence type="ECO:0008006" key="4">
    <source>
        <dbReference type="Google" id="ProtNLM"/>
    </source>
</evidence>
<keyword evidence="3" id="KW-1185">Reference proteome</keyword>
<dbReference type="OrthoDB" id="3256964at2"/>
<gene>
    <name evidence="2" type="ORF">CGE01nite_12480</name>
</gene>
<evidence type="ECO:0000313" key="3">
    <source>
        <dbReference type="Proteomes" id="UP000320461"/>
    </source>
</evidence>
<dbReference type="EMBL" id="BJLQ01000009">
    <property type="protein sequence ID" value="GEA83997.1"/>
    <property type="molecule type" value="Genomic_DNA"/>
</dbReference>
<reference evidence="2 3" key="1">
    <citation type="submission" date="2019-06" db="EMBL/GenBank/DDBJ databases">
        <title>Whole genome shotgun sequence of Cellulomonas gelida NBRC 3748.</title>
        <authorList>
            <person name="Hosoyama A."/>
            <person name="Uohara A."/>
            <person name="Ohji S."/>
            <person name="Ichikawa N."/>
        </authorList>
    </citation>
    <scope>NUCLEOTIDE SEQUENCE [LARGE SCALE GENOMIC DNA]</scope>
    <source>
        <strain evidence="2 3">NBRC 3748</strain>
    </source>
</reference>
<dbReference type="InterPro" id="IPR019660">
    <property type="entry name" value="Put_sensory_transdc_reg_YbjN"/>
</dbReference>
<feature type="region of interest" description="Disordered" evidence="1">
    <location>
        <begin position="171"/>
        <end position="190"/>
    </location>
</feature>
<dbReference type="RefSeq" id="WP_141369654.1">
    <property type="nucleotide sequence ID" value="NZ_BJLQ01000009.1"/>
</dbReference>
<evidence type="ECO:0000256" key="1">
    <source>
        <dbReference type="SAM" id="MobiDB-lite"/>
    </source>
</evidence>
<organism evidence="2 3">
    <name type="scientific">Cellulomonas gelida</name>
    <dbReference type="NCBI Taxonomy" id="1712"/>
    <lineage>
        <taxon>Bacteria</taxon>
        <taxon>Bacillati</taxon>
        <taxon>Actinomycetota</taxon>
        <taxon>Actinomycetes</taxon>
        <taxon>Micrococcales</taxon>
        <taxon>Cellulomonadaceae</taxon>
        <taxon>Cellulomonas</taxon>
    </lineage>
</organism>
<evidence type="ECO:0000313" key="2">
    <source>
        <dbReference type="EMBL" id="GEA83997.1"/>
    </source>
</evidence>
<name>A0A4Y3KJ04_9CELL</name>
<dbReference type="Proteomes" id="UP000320461">
    <property type="component" value="Unassembled WGS sequence"/>
</dbReference>
<comment type="caution">
    <text evidence="2">The sequence shown here is derived from an EMBL/GenBank/DDBJ whole genome shotgun (WGS) entry which is preliminary data.</text>
</comment>
<dbReference type="Pfam" id="PF10722">
    <property type="entry name" value="YbjN"/>
    <property type="match status" value="1"/>
</dbReference>